<dbReference type="InterPro" id="IPR052558">
    <property type="entry name" value="Siderophore_Hydrolase_D"/>
</dbReference>
<dbReference type="AlphaFoldDB" id="A0A150HKB2"/>
<dbReference type="SUPFAM" id="SSF53474">
    <property type="entry name" value="alpha/beta-Hydrolases"/>
    <property type="match status" value="1"/>
</dbReference>
<evidence type="ECO:0000313" key="4">
    <source>
        <dbReference type="EMBL" id="KXZ64372.1"/>
    </source>
</evidence>
<dbReference type="Gene3D" id="3.40.50.1820">
    <property type="entry name" value="alpha/beta hydrolase"/>
    <property type="match status" value="1"/>
</dbReference>
<dbReference type="GO" id="GO:0016788">
    <property type="term" value="F:hydrolase activity, acting on ester bonds"/>
    <property type="evidence" value="ECO:0007669"/>
    <property type="project" value="TreeGrafter"/>
</dbReference>
<protein>
    <submittedName>
        <fullName evidence="4">Ferri-bacillibactin esterase BesA</fullName>
        <ecNumber evidence="4">3.1.-.-</ecNumber>
    </submittedName>
</protein>
<keyword evidence="3" id="KW-0732">Signal</keyword>
<reference evidence="4 5" key="1">
    <citation type="journal article" date="2016" name="Sci. Rep.">
        <title>Genomic and phenotypic characterization of the species Acinetobacter venetianus.</title>
        <authorList>
            <person name="Fondi M."/>
            <person name="Maida I."/>
            <person name="Perrin E."/>
            <person name="Orlandini V."/>
            <person name="La Torre L."/>
            <person name="Bosi E."/>
            <person name="Negroni A."/>
            <person name="Zanaroli G."/>
            <person name="Fava F."/>
            <person name="Decorosi F."/>
            <person name="Giovannetti L."/>
            <person name="Viti C."/>
            <person name="Vaneechoutte M."/>
            <person name="Dijkshoorn L."/>
            <person name="Fani R."/>
        </authorList>
    </citation>
    <scope>NUCLEOTIDE SEQUENCE [LARGE SCALE GENOMIC DNA]</scope>
    <source>
        <strain evidence="4 5">LUH5627</strain>
    </source>
</reference>
<proteinExistence type="inferred from homology"/>
<dbReference type="PANTHER" id="PTHR40841">
    <property type="entry name" value="SIDEROPHORE TRIACETYLFUSARININE C ESTERASE"/>
    <property type="match status" value="1"/>
</dbReference>
<gene>
    <name evidence="4" type="primary">besA</name>
    <name evidence="4" type="ORF">AVENLUH5627_03090</name>
</gene>
<dbReference type="PANTHER" id="PTHR40841:SF2">
    <property type="entry name" value="SIDEROPHORE-DEGRADING ESTERASE (EUROFUNG)"/>
    <property type="match status" value="1"/>
</dbReference>
<comment type="similarity">
    <text evidence="1">Belongs to the esterase D family.</text>
</comment>
<comment type="caution">
    <text evidence="4">The sequence shown here is derived from an EMBL/GenBank/DDBJ whole genome shotgun (WGS) entry which is preliminary data.</text>
</comment>
<organism evidence="4 5">
    <name type="scientific">Acinetobacter venetianus</name>
    <dbReference type="NCBI Taxonomy" id="52133"/>
    <lineage>
        <taxon>Bacteria</taxon>
        <taxon>Pseudomonadati</taxon>
        <taxon>Pseudomonadota</taxon>
        <taxon>Gammaproteobacteria</taxon>
        <taxon>Moraxellales</taxon>
        <taxon>Moraxellaceae</taxon>
        <taxon>Acinetobacter</taxon>
    </lineage>
</organism>
<dbReference type="RefSeq" id="WP_061519625.1">
    <property type="nucleotide sequence ID" value="NZ_JRUE01000231.1"/>
</dbReference>
<dbReference type="InterPro" id="IPR029058">
    <property type="entry name" value="AB_hydrolase_fold"/>
</dbReference>
<accession>A0A150HKB2</accession>
<dbReference type="EMBL" id="JRUE01000231">
    <property type="protein sequence ID" value="KXZ64372.1"/>
    <property type="molecule type" value="Genomic_DNA"/>
</dbReference>
<evidence type="ECO:0000256" key="3">
    <source>
        <dbReference type="SAM" id="SignalP"/>
    </source>
</evidence>
<dbReference type="Pfam" id="PF00756">
    <property type="entry name" value="Esterase"/>
    <property type="match status" value="1"/>
</dbReference>
<dbReference type="InterPro" id="IPR000801">
    <property type="entry name" value="Esterase-like"/>
</dbReference>
<evidence type="ECO:0000313" key="5">
    <source>
        <dbReference type="Proteomes" id="UP000075680"/>
    </source>
</evidence>
<feature type="signal peptide" evidence="3">
    <location>
        <begin position="1"/>
        <end position="23"/>
    </location>
</feature>
<keyword evidence="2 4" id="KW-0378">Hydrolase</keyword>
<evidence type="ECO:0000256" key="1">
    <source>
        <dbReference type="ARBA" id="ARBA00005622"/>
    </source>
</evidence>
<dbReference type="Proteomes" id="UP000075680">
    <property type="component" value="Unassembled WGS sequence"/>
</dbReference>
<dbReference type="PATRIC" id="fig|52133.18.peg.3167"/>
<dbReference type="EC" id="3.1.-.-" evidence="4"/>
<evidence type="ECO:0000256" key="2">
    <source>
        <dbReference type="ARBA" id="ARBA00022801"/>
    </source>
</evidence>
<name>A0A150HKB2_9GAMM</name>
<feature type="chain" id="PRO_5007562706" evidence="3">
    <location>
        <begin position="24"/>
        <end position="315"/>
    </location>
</feature>
<sequence>MFKLFSILAFAIITSIHSTSAQATSVNEKINHSFTKTENKLSFILKSKYTAHEYLIQVAVPTTDTPKDGFPVLYLLDGNAAFDSATNIAKSVGAGANKLGLSPVAVIAIGYPNQSTFDVQKRALDYTPKASAKFQSEAKYKYGGADQFFQFIEKELKPEIESRINVNTKQQSLFGHSFGGLFVLHAIFTQPKSFQRYIAASPSLWFDDYMLLEKQNDWLNKRDKTKPMMLMTTVGTHEHRKNATPDLQAQQKQSHFYQNFKKQQTQQFLYWDFRHPAEQHLTNMYASLPKAIMLAGCQPESCTNLFDEPVQENNE</sequence>